<dbReference type="InterPro" id="IPR016024">
    <property type="entry name" value="ARM-type_fold"/>
</dbReference>
<dbReference type="InParanoid" id="A2FNE3"/>
<reference evidence="2" key="2">
    <citation type="journal article" date="2007" name="Science">
        <title>Draft genome sequence of the sexually transmitted pathogen Trichomonas vaginalis.</title>
        <authorList>
            <person name="Carlton J.M."/>
            <person name="Hirt R.P."/>
            <person name="Silva J.C."/>
            <person name="Delcher A.L."/>
            <person name="Schatz M."/>
            <person name="Zhao Q."/>
            <person name="Wortman J.R."/>
            <person name="Bidwell S.L."/>
            <person name="Alsmark U.C.M."/>
            <person name="Besteiro S."/>
            <person name="Sicheritz-Ponten T."/>
            <person name="Noel C.J."/>
            <person name="Dacks J.B."/>
            <person name="Foster P.G."/>
            <person name="Simillion C."/>
            <person name="Van de Peer Y."/>
            <person name="Miranda-Saavedra D."/>
            <person name="Barton G.J."/>
            <person name="Westrop G.D."/>
            <person name="Mueller S."/>
            <person name="Dessi D."/>
            <person name="Fiori P.L."/>
            <person name="Ren Q."/>
            <person name="Paulsen I."/>
            <person name="Zhang H."/>
            <person name="Bastida-Corcuera F.D."/>
            <person name="Simoes-Barbosa A."/>
            <person name="Brown M.T."/>
            <person name="Hayes R.D."/>
            <person name="Mukherjee M."/>
            <person name="Okumura C.Y."/>
            <person name="Schneider R."/>
            <person name="Smith A.J."/>
            <person name="Vanacova S."/>
            <person name="Villalvazo M."/>
            <person name="Haas B.J."/>
            <person name="Pertea M."/>
            <person name="Feldblyum T.V."/>
            <person name="Utterback T.R."/>
            <person name="Shu C.L."/>
            <person name="Osoegawa K."/>
            <person name="de Jong P.J."/>
            <person name="Hrdy I."/>
            <person name="Horvathova L."/>
            <person name="Zubacova Z."/>
            <person name="Dolezal P."/>
            <person name="Malik S.B."/>
            <person name="Logsdon J.M. Jr."/>
            <person name="Henze K."/>
            <person name="Gupta A."/>
            <person name="Wang C.C."/>
            <person name="Dunne R.L."/>
            <person name="Upcroft J.A."/>
            <person name="Upcroft P."/>
            <person name="White O."/>
            <person name="Salzberg S.L."/>
            <person name="Tang P."/>
            <person name="Chiu C.-H."/>
            <person name="Lee Y.-S."/>
            <person name="Embley T.M."/>
            <person name="Coombs G.H."/>
            <person name="Mottram J.C."/>
            <person name="Tachezy J."/>
            <person name="Fraser-Liggett C.M."/>
            <person name="Johnson P.J."/>
        </authorList>
    </citation>
    <scope>NUCLEOTIDE SEQUENCE [LARGE SCALE GENOMIC DNA]</scope>
    <source>
        <strain evidence="2">G3</strain>
    </source>
</reference>
<protein>
    <submittedName>
        <fullName evidence="2">Uncharacterized protein</fullName>
    </submittedName>
</protein>
<name>A2FNE3_TRIV3</name>
<dbReference type="KEGG" id="tva:4751299"/>
<dbReference type="Proteomes" id="UP000001542">
    <property type="component" value="Unassembled WGS sequence"/>
</dbReference>
<gene>
    <name evidence="2" type="ORF">TVAG_382240</name>
</gene>
<reference evidence="2" key="1">
    <citation type="submission" date="2006-10" db="EMBL/GenBank/DDBJ databases">
        <authorList>
            <person name="Amadeo P."/>
            <person name="Zhao Q."/>
            <person name="Wortman J."/>
            <person name="Fraser-Liggett C."/>
            <person name="Carlton J."/>
        </authorList>
    </citation>
    <scope>NUCLEOTIDE SEQUENCE</scope>
    <source>
        <strain evidence="2">G3</strain>
    </source>
</reference>
<evidence type="ECO:0000313" key="3">
    <source>
        <dbReference type="Proteomes" id="UP000001542"/>
    </source>
</evidence>
<sequence length="1786" mass="203960">MSYFEDGIKIYVNDWSKLLITNVMMNSGLSSSQLQSQLPSFINSPKAKGTKLPIEEAFQMFESYDQERAKMEIESTQSIIFQIYPNKLFSKIFIDMMFTTHAVFSIFEIDDPNEKKPNALHTDAIIAEEHLTNLQTFECSVFIFLSKFFLKAAKCANHDFSEFEQNVIQRIFKFMNHNEPNTVRRSAGEILAAMSALPKLCQIICEVFWNQFGTCKKEIEFRNFATWVDGVVNLNFSFHPVEVAELSLQFLRTFITMSKKIDRGVLRMKFLDALLGIIKKLVIDSKDHIRDDFKALVVEIWGVVIKWSTKGKHTVFCYLFLCNLISVCPFLYQENAYNFAQLLAKLVKKGDKDILELLSLFFNSIPKEISDESVKDLFFEVFIPNIVGSNDKKRVIRFELEEQHNLIVDFFKSVGDRSLNVYLDFMNGILSVDKPAEEHKYVRLLTLKALSMMKCFKTYTTSINKLSEYFIPLLNENGPEIPYILSVFPMIKPNDQNQLKEMVHIIYTKINTEEGKAAISRFIQYCVSPTKNFDLAVTFLKGTLNNPLILMEFGTSFASAMQVSNNLPNLLTENSEEAKIWLDFRVSLDAALLKLIINGNNDAINCSIVFADESIHRLDKEAIGDNNVVTLSQIVKNRDPNADISLESTKIVQACEKYAIRLFNDKIPTQMPDEGGPKCLEFKLALAIEANDYSRAYITSVMKLVSDDPSFAICFTNFPYQQWLFLLKTKGQLQTSEHWPSFVNVLYRISQQPNFPKILSENYELAQILTPILHKWAKKKKNDSVLDERAFNFLNQYALGGSRALMCLHEGHLDNFISYLLNKSKGATETTIVAMLDCLSTLLSKSTLERTDSFLSFGKWLSTLAQENKHINLIQSRIISLLTSTVSRDPRMLREVFRASLNSENPANYVVAISNILSMENFDDIYSGGRSVILATIVSHIDSDDEHSRQAVLKIIYQCHSKKFFKSESFSSDIVITSLSPSGYVLQSKNFINYLSLNASDIDLKGCIMLIAEDFAYFEEQQERIIPNMTPLVKRMAHDSGTLINLLNMTTKVRQDSSSIATAMKKLWNDYFLVSNEYYLARQVFQYALNFPQNSPEVVASCHVLADVFIVKPKDVSDVLIPVLSKYERKSPKSFEEFRNYIQKSDVKFDITTKEVVASNTMSEILLQLDNQEIFEKFILSNLTSLTFFAIIEYHTENLVLDGFYPLLDAIIDVSLLRLGSSNFTENITNLQKNNLMKSAASLVEQNTLILSNPVKQMLCYDHTAVLTIAILMKQILPKFPEEIFEIVFANAVRSAKSDRSMEPMVMMMALSELLNTRTFFLLLIYALYCLNEKRFEMLDPIIDVLSERLTNSDLQTDLFEKEVVAVLCTLICILSCDLKKSFLVNTVKTGIKLISKVVERKISIKEQISMFIEKFGGEEYICSLILPFIVESDSFNDESVVVSCHFLLCLSEILGDDGYCSLFGRLIDATRYYLSVQGQCDIKVFQNDMKTAKEYIEMMISQYPDKTNFIVYYSLNLVTAFNANDLYMEFVSAEFLCHSIEKGKPKLSENAVKDISFYLFNLPLNGNKDLTRIATKALYNLISLYPDTKLDLDISSKTPKFSMKKRKVIGGWKLTEFNTIDKKLLPILDMFDTEFPEGIIEGMNKFLINTKLPDLTENEKESYEPDFTVKSENQNEEEIPQEEETFHLKSQKGNDSQNFVFEPPPIDSSNVYENDEEESSEISDYSDMESIKKTAMSFMPQQSSVNSQIPTVIVPPIVPPSQEEDDDESSSSLVLSSDSEDVIFT</sequence>
<accession>A2FNE3</accession>
<feature type="compositionally biased region" description="Acidic residues" evidence="1">
    <location>
        <begin position="1714"/>
        <end position="1727"/>
    </location>
</feature>
<feature type="compositionally biased region" description="Acidic residues" evidence="1">
    <location>
        <begin position="1675"/>
        <end position="1684"/>
    </location>
</feature>
<dbReference type="RefSeq" id="XP_001306509.1">
    <property type="nucleotide sequence ID" value="XM_001306508.1"/>
</dbReference>
<feature type="region of interest" description="Disordered" evidence="1">
    <location>
        <begin position="1659"/>
        <end position="1727"/>
    </location>
</feature>
<keyword evidence="3" id="KW-1185">Reference proteome</keyword>
<evidence type="ECO:0000313" key="2">
    <source>
        <dbReference type="EMBL" id="EAX93579.1"/>
    </source>
</evidence>
<proteinExistence type="predicted"/>
<evidence type="ECO:0000256" key="1">
    <source>
        <dbReference type="SAM" id="MobiDB-lite"/>
    </source>
</evidence>
<feature type="region of interest" description="Disordered" evidence="1">
    <location>
        <begin position="1739"/>
        <end position="1786"/>
    </location>
</feature>
<feature type="compositionally biased region" description="Polar residues" evidence="1">
    <location>
        <begin position="1740"/>
        <end position="1749"/>
    </location>
</feature>
<dbReference type="VEuPathDB" id="TrichDB:TVAG_382240"/>
<dbReference type="VEuPathDB" id="TrichDB:TVAGG3_0035410"/>
<dbReference type="EMBL" id="DS113904">
    <property type="protein sequence ID" value="EAX93579.1"/>
    <property type="molecule type" value="Genomic_DNA"/>
</dbReference>
<organism evidence="2 3">
    <name type="scientific">Trichomonas vaginalis (strain ATCC PRA-98 / G3)</name>
    <dbReference type="NCBI Taxonomy" id="412133"/>
    <lineage>
        <taxon>Eukaryota</taxon>
        <taxon>Metamonada</taxon>
        <taxon>Parabasalia</taxon>
        <taxon>Trichomonadida</taxon>
        <taxon>Trichomonadidae</taxon>
        <taxon>Trichomonas</taxon>
    </lineage>
</organism>
<dbReference type="SUPFAM" id="SSF48371">
    <property type="entry name" value="ARM repeat"/>
    <property type="match status" value="1"/>
</dbReference>
<feature type="compositionally biased region" description="Basic and acidic residues" evidence="1">
    <location>
        <begin position="1659"/>
        <end position="1670"/>
    </location>
</feature>